<comment type="caution">
    <text evidence="1">The sequence shown here is derived from an EMBL/GenBank/DDBJ whole genome shotgun (WGS) entry which is preliminary data.</text>
</comment>
<dbReference type="Gramene" id="OMO96189">
    <property type="protein sequence ID" value="OMO96189"/>
    <property type="gene ID" value="CCACVL1_05050"/>
</dbReference>
<gene>
    <name evidence="1" type="ORF">CCACVL1_05050</name>
</gene>
<evidence type="ECO:0000313" key="1">
    <source>
        <dbReference type="EMBL" id="OMO96189.1"/>
    </source>
</evidence>
<dbReference type="EMBL" id="AWWV01007490">
    <property type="protein sequence ID" value="OMO96189.1"/>
    <property type="molecule type" value="Genomic_DNA"/>
</dbReference>
<dbReference type="Proteomes" id="UP000188268">
    <property type="component" value="Unassembled WGS sequence"/>
</dbReference>
<name>A0A1R3JMS1_COCAP</name>
<accession>A0A1R3JMS1</accession>
<organism evidence="1 2">
    <name type="scientific">Corchorus capsularis</name>
    <name type="common">Jute</name>
    <dbReference type="NCBI Taxonomy" id="210143"/>
    <lineage>
        <taxon>Eukaryota</taxon>
        <taxon>Viridiplantae</taxon>
        <taxon>Streptophyta</taxon>
        <taxon>Embryophyta</taxon>
        <taxon>Tracheophyta</taxon>
        <taxon>Spermatophyta</taxon>
        <taxon>Magnoliopsida</taxon>
        <taxon>eudicotyledons</taxon>
        <taxon>Gunneridae</taxon>
        <taxon>Pentapetalae</taxon>
        <taxon>rosids</taxon>
        <taxon>malvids</taxon>
        <taxon>Malvales</taxon>
        <taxon>Malvaceae</taxon>
        <taxon>Grewioideae</taxon>
        <taxon>Apeibeae</taxon>
        <taxon>Corchorus</taxon>
    </lineage>
</organism>
<evidence type="ECO:0000313" key="2">
    <source>
        <dbReference type="Proteomes" id="UP000188268"/>
    </source>
</evidence>
<protein>
    <submittedName>
        <fullName evidence="1">Uncharacterized protein</fullName>
    </submittedName>
</protein>
<sequence>MAIMHSRMYRGDFINRIISVGQLVCSSVENN</sequence>
<proteinExistence type="predicted"/>
<dbReference type="AlphaFoldDB" id="A0A1R3JMS1"/>
<keyword evidence="2" id="KW-1185">Reference proteome</keyword>
<reference evidence="1 2" key="1">
    <citation type="submission" date="2013-09" db="EMBL/GenBank/DDBJ databases">
        <title>Corchorus capsularis genome sequencing.</title>
        <authorList>
            <person name="Alam M."/>
            <person name="Haque M.S."/>
            <person name="Islam M.S."/>
            <person name="Emdad E.M."/>
            <person name="Islam M.M."/>
            <person name="Ahmed B."/>
            <person name="Halim A."/>
            <person name="Hossen Q.M.M."/>
            <person name="Hossain M.Z."/>
            <person name="Ahmed R."/>
            <person name="Khan M.M."/>
            <person name="Islam R."/>
            <person name="Rashid M.M."/>
            <person name="Khan S.A."/>
            <person name="Rahman M.S."/>
            <person name="Alam M."/>
        </authorList>
    </citation>
    <scope>NUCLEOTIDE SEQUENCE [LARGE SCALE GENOMIC DNA]</scope>
    <source>
        <strain evidence="2">cv. CVL-1</strain>
        <tissue evidence="1">Whole seedling</tissue>
    </source>
</reference>